<dbReference type="AlphaFoldDB" id="A0A317MU66"/>
<keyword evidence="2" id="KW-0456">Lyase</keyword>
<name>A0A317MU66_9GAMM</name>
<dbReference type="InterPro" id="IPR029045">
    <property type="entry name" value="ClpP/crotonase-like_dom_sf"/>
</dbReference>
<dbReference type="PANTHER" id="PTHR11941:SF54">
    <property type="entry name" value="ENOYL-COA HYDRATASE, MITOCHONDRIAL"/>
    <property type="match status" value="1"/>
</dbReference>
<dbReference type="PROSITE" id="PS00166">
    <property type="entry name" value="ENOYL_COA_HYDRATASE"/>
    <property type="match status" value="1"/>
</dbReference>
<dbReference type="Gene3D" id="1.10.12.10">
    <property type="entry name" value="Lyase 2-enoyl-coa Hydratase, Chain A, domain 2"/>
    <property type="match status" value="1"/>
</dbReference>
<keyword evidence="5" id="KW-1185">Reference proteome</keyword>
<proteinExistence type="inferred from homology"/>
<evidence type="ECO:0000256" key="3">
    <source>
        <dbReference type="RuleBase" id="RU003707"/>
    </source>
</evidence>
<dbReference type="SUPFAM" id="SSF52096">
    <property type="entry name" value="ClpP/crotonase"/>
    <property type="match status" value="1"/>
</dbReference>
<dbReference type="CDD" id="cd06558">
    <property type="entry name" value="crotonase-like"/>
    <property type="match status" value="1"/>
</dbReference>
<dbReference type="PANTHER" id="PTHR11941">
    <property type="entry name" value="ENOYL-COA HYDRATASE-RELATED"/>
    <property type="match status" value="1"/>
</dbReference>
<evidence type="ECO:0000313" key="5">
    <source>
        <dbReference type="Proteomes" id="UP000246569"/>
    </source>
</evidence>
<dbReference type="InterPro" id="IPR014748">
    <property type="entry name" value="Enoyl-CoA_hydra_C"/>
</dbReference>
<reference evidence="4 5" key="1">
    <citation type="submission" date="2018-05" db="EMBL/GenBank/DDBJ databases">
        <title>Genomic Encyclopedia of Type Strains, Phase IV (KMG-IV): sequencing the most valuable type-strain genomes for metagenomic binning, comparative biology and taxonomic classification.</title>
        <authorList>
            <person name="Goeker M."/>
        </authorList>
    </citation>
    <scope>NUCLEOTIDE SEQUENCE [LARGE SCALE GENOMIC DNA]</scope>
    <source>
        <strain evidence="4 5">DSM 23606</strain>
    </source>
</reference>
<dbReference type="InterPro" id="IPR001753">
    <property type="entry name" value="Enoyl-CoA_hydra/iso"/>
</dbReference>
<dbReference type="Gene3D" id="3.90.226.10">
    <property type="entry name" value="2-enoyl-CoA Hydratase, Chain A, domain 1"/>
    <property type="match status" value="1"/>
</dbReference>
<sequence length="272" mass="29049">MNESNPAAGALPDYAHLRVERHDAVGLITLHRPQALNALSAALLRELAAALLAFEQEPAIGAIVLTGSERAFAAGADIRELEEKAYIDLFLSDFPNVRGDAWGLLGTLRKPLIAAVAGHCLGGGCELAMACDFILAADTARFGQPEIGIGTMPGAGGTQRLTRAIGKAKAMEMCLSGRTLDAAEAERAGLVSRVLPAAELLDEALRVAARIAAQSQPVAWAIKEAVNVAFETSLAEGLRFERRLFQTTFALDDHREGMRAFVARRAPRFSHR</sequence>
<dbReference type="FunFam" id="1.10.12.10:FF:000001">
    <property type="entry name" value="Probable enoyl-CoA hydratase, mitochondrial"/>
    <property type="match status" value="1"/>
</dbReference>
<accession>A0A317MU66</accession>
<evidence type="ECO:0000313" key="4">
    <source>
        <dbReference type="EMBL" id="PWV61228.1"/>
    </source>
</evidence>
<dbReference type="GO" id="GO:0016836">
    <property type="term" value="F:hydro-lyase activity"/>
    <property type="evidence" value="ECO:0007669"/>
    <property type="project" value="UniProtKB-ARBA"/>
</dbReference>
<dbReference type="OrthoDB" id="9807606at2"/>
<dbReference type="InterPro" id="IPR018376">
    <property type="entry name" value="Enoyl-CoA_hyd/isom_CS"/>
</dbReference>
<protein>
    <submittedName>
        <fullName evidence="4">Short chain enoyl-CoA hydratase</fullName>
    </submittedName>
</protein>
<dbReference type="EMBL" id="QGTJ01000006">
    <property type="protein sequence ID" value="PWV61228.1"/>
    <property type="molecule type" value="Genomic_DNA"/>
</dbReference>
<comment type="caution">
    <text evidence="4">The sequence shown here is derived from an EMBL/GenBank/DDBJ whole genome shotgun (WGS) entry which is preliminary data.</text>
</comment>
<dbReference type="GO" id="GO:0006635">
    <property type="term" value="P:fatty acid beta-oxidation"/>
    <property type="evidence" value="ECO:0007669"/>
    <property type="project" value="TreeGrafter"/>
</dbReference>
<dbReference type="Proteomes" id="UP000246569">
    <property type="component" value="Unassembled WGS sequence"/>
</dbReference>
<dbReference type="Pfam" id="PF00378">
    <property type="entry name" value="ECH_1"/>
    <property type="match status" value="1"/>
</dbReference>
<comment type="similarity">
    <text evidence="1 3">Belongs to the enoyl-CoA hydratase/isomerase family.</text>
</comment>
<organism evidence="4 5">
    <name type="scientific">Plasticicumulans acidivorans</name>
    <dbReference type="NCBI Taxonomy" id="886464"/>
    <lineage>
        <taxon>Bacteria</taxon>
        <taxon>Pseudomonadati</taxon>
        <taxon>Pseudomonadota</taxon>
        <taxon>Gammaproteobacteria</taxon>
        <taxon>Candidatus Competibacteraceae</taxon>
        <taxon>Plasticicumulans</taxon>
    </lineage>
</organism>
<evidence type="ECO:0000256" key="1">
    <source>
        <dbReference type="ARBA" id="ARBA00005254"/>
    </source>
</evidence>
<dbReference type="FunFam" id="3.90.226.10:FF:000009">
    <property type="entry name" value="Carnitinyl-CoA dehydratase"/>
    <property type="match status" value="1"/>
</dbReference>
<gene>
    <name evidence="4" type="ORF">C7443_106242</name>
</gene>
<evidence type="ECO:0000256" key="2">
    <source>
        <dbReference type="ARBA" id="ARBA00023239"/>
    </source>
</evidence>